<dbReference type="Proteomes" id="UP000011761">
    <property type="component" value="Unassembled WGS sequence"/>
</dbReference>
<organism evidence="1 2">
    <name type="scientific">Baudoinia panamericana (strain UAMH 10762)</name>
    <name type="common">Angels' share fungus</name>
    <name type="synonym">Baudoinia compniacensis (strain UAMH 10762)</name>
    <dbReference type="NCBI Taxonomy" id="717646"/>
    <lineage>
        <taxon>Eukaryota</taxon>
        <taxon>Fungi</taxon>
        <taxon>Dikarya</taxon>
        <taxon>Ascomycota</taxon>
        <taxon>Pezizomycotina</taxon>
        <taxon>Dothideomycetes</taxon>
        <taxon>Dothideomycetidae</taxon>
        <taxon>Mycosphaerellales</taxon>
        <taxon>Teratosphaeriaceae</taxon>
        <taxon>Baudoinia</taxon>
    </lineage>
</organism>
<keyword evidence="2" id="KW-1185">Reference proteome</keyword>
<protein>
    <submittedName>
        <fullName evidence="1">Uncharacterized protein</fullName>
    </submittedName>
</protein>
<evidence type="ECO:0000313" key="1">
    <source>
        <dbReference type="EMBL" id="EMC98045.1"/>
    </source>
</evidence>
<evidence type="ECO:0000313" key="2">
    <source>
        <dbReference type="Proteomes" id="UP000011761"/>
    </source>
</evidence>
<dbReference type="EMBL" id="KB445553">
    <property type="protein sequence ID" value="EMC98045.1"/>
    <property type="molecule type" value="Genomic_DNA"/>
</dbReference>
<dbReference type="KEGG" id="bcom:BAUCODRAFT_411596"/>
<dbReference type="RefSeq" id="XP_007674867.1">
    <property type="nucleotide sequence ID" value="XM_007676677.1"/>
</dbReference>
<accession>M2NGD8</accession>
<gene>
    <name evidence="1" type="ORF">BAUCODRAFT_411596</name>
</gene>
<proteinExistence type="predicted"/>
<reference evidence="1 2" key="1">
    <citation type="journal article" date="2012" name="PLoS Pathog.">
        <title>Diverse lifestyles and strategies of plant pathogenesis encoded in the genomes of eighteen Dothideomycetes fungi.</title>
        <authorList>
            <person name="Ohm R.A."/>
            <person name="Feau N."/>
            <person name="Henrissat B."/>
            <person name="Schoch C.L."/>
            <person name="Horwitz B.A."/>
            <person name="Barry K.W."/>
            <person name="Condon B.J."/>
            <person name="Copeland A.C."/>
            <person name="Dhillon B."/>
            <person name="Glaser F."/>
            <person name="Hesse C.N."/>
            <person name="Kosti I."/>
            <person name="LaButti K."/>
            <person name="Lindquist E.A."/>
            <person name="Lucas S."/>
            <person name="Salamov A.A."/>
            <person name="Bradshaw R.E."/>
            <person name="Ciuffetti L."/>
            <person name="Hamelin R.C."/>
            <person name="Kema G.H.J."/>
            <person name="Lawrence C."/>
            <person name="Scott J.A."/>
            <person name="Spatafora J.W."/>
            <person name="Turgeon B.G."/>
            <person name="de Wit P.J.G.M."/>
            <person name="Zhong S."/>
            <person name="Goodwin S.B."/>
            <person name="Grigoriev I.V."/>
        </authorList>
    </citation>
    <scope>NUCLEOTIDE SEQUENCE [LARGE SCALE GENOMIC DNA]</scope>
    <source>
        <strain evidence="1 2">UAMH 10762</strain>
    </source>
</reference>
<dbReference type="AlphaFoldDB" id="M2NGD8"/>
<dbReference type="GeneID" id="19114077"/>
<sequence length="52" mass="5806">MRRLSEQMRSNSENTFKSAAFGVLNEAGNVQRRIRQQLSKPSATRPSVGELA</sequence>
<name>M2NGD8_BAUPA</name>
<dbReference type="HOGENOM" id="CLU_3086859_0_0_1"/>